<proteinExistence type="predicted"/>
<keyword evidence="1" id="KW-0812">Transmembrane</keyword>
<sequence>MFRATDDIDVDVGLEEEERSKNVRDLIEAIGVGTLILLSLVFINYALVNLNTGYDWFPYVAGPILASLFMISLIPILLARTYKLFLIELTVFIITTLISYVLTYTNSTVLGYESILLPFVILILIALYLLWYEEEERISSTIVYLIHVALIAMGFFLAMILSMKMGWAYGAVSLWIYFMLSLALFSVIISIFSERKAPVIATVLFTAVLFVVALSTSQFVKPDVTLWFAMAPVLCALIVPLYIAMEAGWE</sequence>
<evidence type="ECO:0000313" key="2">
    <source>
        <dbReference type="EMBL" id="UXD21991.1"/>
    </source>
</evidence>
<reference evidence="2" key="1">
    <citation type="submission" date="2013-11" db="EMBL/GenBank/DDBJ databases">
        <title>Comparative genomics of Ignicoccus.</title>
        <authorList>
            <person name="Podar M."/>
        </authorList>
    </citation>
    <scope>NUCLEOTIDE SEQUENCE</scope>
    <source>
        <strain evidence="2">DSM 13166</strain>
    </source>
</reference>
<keyword evidence="1" id="KW-0472">Membrane</keyword>
<dbReference type="KEGG" id="ipc:IPA_00635"/>
<organism evidence="2 3">
    <name type="scientific">Ignicoccus pacificus DSM 13166</name>
    <dbReference type="NCBI Taxonomy" id="940294"/>
    <lineage>
        <taxon>Archaea</taxon>
        <taxon>Thermoproteota</taxon>
        <taxon>Thermoprotei</taxon>
        <taxon>Desulfurococcales</taxon>
        <taxon>Desulfurococcaceae</taxon>
        <taxon>Ignicoccus</taxon>
    </lineage>
</organism>
<protein>
    <submittedName>
        <fullName evidence="2">Uncharacterized protein</fullName>
    </submittedName>
</protein>
<feature type="transmembrane region" description="Helical" evidence="1">
    <location>
        <begin position="142"/>
        <end position="161"/>
    </location>
</feature>
<evidence type="ECO:0000313" key="3">
    <source>
        <dbReference type="Proteomes" id="UP001063698"/>
    </source>
</evidence>
<keyword evidence="1" id="KW-1133">Transmembrane helix</keyword>
<feature type="transmembrane region" description="Helical" evidence="1">
    <location>
        <begin position="167"/>
        <end position="192"/>
    </location>
</feature>
<evidence type="ECO:0000256" key="1">
    <source>
        <dbReference type="SAM" id="Phobius"/>
    </source>
</evidence>
<feature type="transmembrane region" description="Helical" evidence="1">
    <location>
        <begin position="26"/>
        <end position="47"/>
    </location>
</feature>
<dbReference type="EMBL" id="CP006868">
    <property type="protein sequence ID" value="UXD21991.1"/>
    <property type="molecule type" value="Genomic_DNA"/>
</dbReference>
<name>A0A977PJR0_9CREN</name>
<gene>
    <name evidence="2" type="ORF">IPA_00635</name>
</gene>
<keyword evidence="3" id="KW-1185">Reference proteome</keyword>
<accession>A0A977PJR0</accession>
<dbReference type="AlphaFoldDB" id="A0A977PJR0"/>
<dbReference type="Proteomes" id="UP001063698">
    <property type="component" value="Chromosome"/>
</dbReference>
<feature type="transmembrane region" description="Helical" evidence="1">
    <location>
        <begin position="59"/>
        <end position="78"/>
    </location>
</feature>
<feature type="transmembrane region" description="Helical" evidence="1">
    <location>
        <begin position="226"/>
        <end position="245"/>
    </location>
</feature>
<feature type="transmembrane region" description="Helical" evidence="1">
    <location>
        <begin position="109"/>
        <end position="130"/>
    </location>
</feature>
<feature type="transmembrane region" description="Helical" evidence="1">
    <location>
        <begin position="85"/>
        <end position="103"/>
    </location>
</feature>
<feature type="transmembrane region" description="Helical" evidence="1">
    <location>
        <begin position="199"/>
        <end position="220"/>
    </location>
</feature>